<keyword evidence="2" id="KW-0677">Repeat</keyword>
<dbReference type="PANTHER" id="PTHR24049">
    <property type="entry name" value="CRUMBS FAMILY MEMBER"/>
    <property type="match status" value="1"/>
</dbReference>
<dbReference type="Pfam" id="PF00008">
    <property type="entry name" value="EGF"/>
    <property type="match status" value="1"/>
</dbReference>
<proteinExistence type="predicted"/>
<feature type="domain" description="EGF-like" evidence="7">
    <location>
        <begin position="102"/>
        <end position="139"/>
    </location>
</feature>
<dbReference type="SMART" id="SM00181">
    <property type="entry name" value="EGF"/>
    <property type="match status" value="2"/>
</dbReference>
<feature type="signal peptide" evidence="6">
    <location>
        <begin position="1"/>
        <end position="24"/>
    </location>
</feature>
<dbReference type="PROSITE" id="PS01186">
    <property type="entry name" value="EGF_2"/>
    <property type="match status" value="1"/>
</dbReference>
<feature type="disulfide bond" evidence="4">
    <location>
        <begin position="90"/>
        <end position="99"/>
    </location>
</feature>
<feature type="disulfide bond" evidence="4">
    <location>
        <begin position="106"/>
        <end position="116"/>
    </location>
</feature>
<comment type="caution">
    <text evidence="4">Lacks conserved residue(s) required for the propagation of feature annotation.</text>
</comment>
<evidence type="ECO:0000259" key="7">
    <source>
        <dbReference type="PROSITE" id="PS50026"/>
    </source>
</evidence>
<reference evidence="8" key="2">
    <citation type="submission" date="2014-03" db="EMBL/GenBank/DDBJ databases">
        <authorList>
            <person name="Genoscope - CEA"/>
        </authorList>
    </citation>
    <scope>NUCLEOTIDE SEQUENCE</scope>
</reference>
<gene>
    <name evidence="8" type="ORF">GSONMT00028474001</name>
</gene>
<dbReference type="Proteomes" id="UP000193380">
    <property type="component" value="Unassembled WGS sequence"/>
</dbReference>
<evidence type="ECO:0000256" key="1">
    <source>
        <dbReference type="ARBA" id="ARBA00022536"/>
    </source>
</evidence>
<dbReference type="InterPro" id="IPR000742">
    <property type="entry name" value="EGF"/>
</dbReference>
<dbReference type="PROSITE" id="PS50026">
    <property type="entry name" value="EGF_3"/>
    <property type="match status" value="2"/>
</dbReference>
<dbReference type="SUPFAM" id="SSF57196">
    <property type="entry name" value="EGF/Laminin"/>
    <property type="match status" value="2"/>
</dbReference>
<organism evidence="8 9">
    <name type="scientific">Oncorhynchus mykiss</name>
    <name type="common">Rainbow trout</name>
    <name type="synonym">Salmo gairdneri</name>
    <dbReference type="NCBI Taxonomy" id="8022"/>
    <lineage>
        <taxon>Eukaryota</taxon>
        <taxon>Metazoa</taxon>
        <taxon>Chordata</taxon>
        <taxon>Craniata</taxon>
        <taxon>Vertebrata</taxon>
        <taxon>Euteleostomi</taxon>
        <taxon>Actinopterygii</taxon>
        <taxon>Neopterygii</taxon>
        <taxon>Teleostei</taxon>
        <taxon>Protacanthopterygii</taxon>
        <taxon>Salmoniformes</taxon>
        <taxon>Salmonidae</taxon>
        <taxon>Salmoninae</taxon>
        <taxon>Oncorhynchus</taxon>
    </lineage>
</organism>
<evidence type="ECO:0000256" key="6">
    <source>
        <dbReference type="SAM" id="SignalP"/>
    </source>
</evidence>
<feature type="compositionally biased region" description="Low complexity" evidence="5">
    <location>
        <begin position="160"/>
        <end position="187"/>
    </location>
</feature>
<dbReference type="PaxDb" id="8022-A0A060WSV8"/>
<reference evidence="8" key="1">
    <citation type="journal article" date="2014" name="Nat. Commun.">
        <title>The rainbow trout genome provides novel insights into evolution after whole-genome duplication in vertebrates.</title>
        <authorList>
            <person name="Berthelot C."/>
            <person name="Brunet F."/>
            <person name="Chalopin D."/>
            <person name="Juanchich A."/>
            <person name="Bernard M."/>
            <person name="Noel B."/>
            <person name="Bento P."/>
            <person name="Da Silva C."/>
            <person name="Labadie K."/>
            <person name="Alberti A."/>
            <person name="Aury J.M."/>
            <person name="Louis A."/>
            <person name="Dehais P."/>
            <person name="Bardou P."/>
            <person name="Montfort J."/>
            <person name="Klopp C."/>
            <person name="Cabau C."/>
            <person name="Gaspin C."/>
            <person name="Thorgaard G.H."/>
            <person name="Boussaha M."/>
            <person name="Quillet E."/>
            <person name="Guyomard R."/>
            <person name="Galiana D."/>
            <person name="Bobe J."/>
            <person name="Volff J.N."/>
            <person name="Genet C."/>
            <person name="Wincker P."/>
            <person name="Jaillon O."/>
            <person name="Roest Crollius H."/>
            <person name="Guiguen Y."/>
        </authorList>
    </citation>
    <scope>NUCLEOTIDE SEQUENCE [LARGE SCALE GENOMIC DNA]</scope>
</reference>
<keyword evidence="3 4" id="KW-1015">Disulfide bond</keyword>
<feature type="domain" description="EGF-like" evidence="7">
    <location>
        <begin position="52"/>
        <end position="100"/>
    </location>
</feature>
<dbReference type="Gene3D" id="2.10.25.10">
    <property type="entry name" value="Laminin"/>
    <property type="match status" value="2"/>
</dbReference>
<evidence type="ECO:0000256" key="5">
    <source>
        <dbReference type="SAM" id="MobiDB-lite"/>
    </source>
</evidence>
<evidence type="ECO:0000256" key="3">
    <source>
        <dbReference type="ARBA" id="ARBA00023157"/>
    </source>
</evidence>
<keyword evidence="6" id="KW-0732">Signal</keyword>
<dbReference type="EMBL" id="FR904592">
    <property type="protein sequence ID" value="CDQ67675.1"/>
    <property type="molecule type" value="Genomic_DNA"/>
</dbReference>
<evidence type="ECO:0000313" key="9">
    <source>
        <dbReference type="Proteomes" id="UP000193380"/>
    </source>
</evidence>
<dbReference type="STRING" id="8022.A0A060WSV8"/>
<evidence type="ECO:0000313" key="8">
    <source>
        <dbReference type="EMBL" id="CDQ67675.1"/>
    </source>
</evidence>
<feature type="disulfide bond" evidence="4">
    <location>
        <begin position="129"/>
        <end position="138"/>
    </location>
</feature>
<evidence type="ECO:0000256" key="4">
    <source>
        <dbReference type="PROSITE-ProRule" id="PRU00076"/>
    </source>
</evidence>
<dbReference type="AlphaFoldDB" id="A0A060WSV8"/>
<accession>A0A060WSV8</accession>
<evidence type="ECO:0000256" key="2">
    <source>
        <dbReference type="ARBA" id="ARBA00022737"/>
    </source>
</evidence>
<dbReference type="FunFam" id="2.10.25.10:FF:000883">
    <property type="entry name" value="Delta/notch-like EGF repeat containing"/>
    <property type="match status" value="1"/>
</dbReference>
<name>A0A060WSV8_ONCMY</name>
<dbReference type="InterPro" id="IPR051022">
    <property type="entry name" value="Notch_Cell-Fate_Det"/>
</dbReference>
<protein>
    <recommendedName>
        <fullName evidence="7">EGF-like domain-containing protein</fullName>
    </recommendedName>
</protein>
<feature type="region of interest" description="Disordered" evidence="5">
    <location>
        <begin position="149"/>
        <end position="195"/>
    </location>
</feature>
<sequence length="233" mass="24859">MRMPVPTQRPLYLLLLLLSAGVGGLSSPLDLEPPAPEAAAPIEADPTQATPLPDPCEGRPCLNGGACSAQPSDPETEDTLPNTWAYSCTCTSGSTGRNCEFFTDPCANSPCFHGNCSRSGESEEYTCECSEGYEGEKCEQGTLDLLPVSNWDPATPPAPEQATPATPTTATQPSQPTTVSSTTQAPPTLQPWQPKAGQRLLVVQWEKEQQPTSAQHMWELLQDCWKSIPGEAG</sequence>
<feature type="chain" id="PRO_5001595146" description="EGF-like domain-containing protein" evidence="6">
    <location>
        <begin position="25"/>
        <end position="233"/>
    </location>
</feature>
<keyword evidence="1 4" id="KW-0245">EGF-like domain</keyword>
<dbReference type="PROSITE" id="PS00022">
    <property type="entry name" value="EGF_1"/>
    <property type="match status" value="2"/>
</dbReference>